<dbReference type="Proteomes" id="UP000263900">
    <property type="component" value="Chromosome"/>
</dbReference>
<organism evidence="2 3">
    <name type="scientific">Paraflavitalea soli</name>
    <dbReference type="NCBI Taxonomy" id="2315862"/>
    <lineage>
        <taxon>Bacteria</taxon>
        <taxon>Pseudomonadati</taxon>
        <taxon>Bacteroidota</taxon>
        <taxon>Chitinophagia</taxon>
        <taxon>Chitinophagales</taxon>
        <taxon>Chitinophagaceae</taxon>
        <taxon>Paraflavitalea</taxon>
    </lineage>
</organism>
<dbReference type="OrthoDB" id="680837at2"/>
<dbReference type="RefSeq" id="WP_119048900.1">
    <property type="nucleotide sequence ID" value="NZ_CP032157.1"/>
</dbReference>
<sequence length="215" mass="25032">MKIILWCLLLLAQQGWAQTTETAINDDQITNASGNPYLFKDWMDGVVLFKSGRLVKQFKLRFDCARNRLMLQFEGAAFAAESQVKEFVLYTRKNKDSLLFRKGYPAIGKNTEDTYYQVLVSGKAVLLRLYTKVLIEEKQMVNTNNHSRLEDEEYFYLLQDGVMTNLPRDKEELLKKLPAQPDELKQFVAQQSLRMDKAEDFVKIITKYNELVPQN</sequence>
<gene>
    <name evidence="2" type="ORF">D3H65_03350</name>
</gene>
<evidence type="ECO:0000313" key="2">
    <source>
        <dbReference type="EMBL" id="AXY73062.1"/>
    </source>
</evidence>
<dbReference type="AlphaFoldDB" id="A0A3B7MFF8"/>
<evidence type="ECO:0000256" key="1">
    <source>
        <dbReference type="SAM" id="SignalP"/>
    </source>
</evidence>
<dbReference type="KEGG" id="pseg:D3H65_03350"/>
<feature type="signal peptide" evidence="1">
    <location>
        <begin position="1"/>
        <end position="17"/>
    </location>
</feature>
<proteinExistence type="predicted"/>
<evidence type="ECO:0000313" key="3">
    <source>
        <dbReference type="Proteomes" id="UP000263900"/>
    </source>
</evidence>
<keyword evidence="1" id="KW-0732">Signal</keyword>
<evidence type="ECO:0008006" key="4">
    <source>
        <dbReference type="Google" id="ProtNLM"/>
    </source>
</evidence>
<dbReference type="EMBL" id="CP032157">
    <property type="protein sequence ID" value="AXY73062.1"/>
    <property type="molecule type" value="Genomic_DNA"/>
</dbReference>
<protein>
    <recommendedName>
        <fullName evidence="4">DUF4369 domain-containing protein</fullName>
    </recommendedName>
</protein>
<feature type="chain" id="PRO_5017829685" description="DUF4369 domain-containing protein" evidence="1">
    <location>
        <begin position="18"/>
        <end position="215"/>
    </location>
</feature>
<name>A0A3B7MFF8_9BACT</name>
<keyword evidence="3" id="KW-1185">Reference proteome</keyword>
<reference evidence="2 3" key="1">
    <citation type="submission" date="2018-09" db="EMBL/GenBank/DDBJ databases">
        <title>Genome sequencing of strain 6GH32-13.</title>
        <authorList>
            <person name="Weon H.-Y."/>
            <person name="Heo J."/>
            <person name="Kwon S.-W."/>
        </authorList>
    </citation>
    <scope>NUCLEOTIDE SEQUENCE [LARGE SCALE GENOMIC DNA]</scope>
    <source>
        <strain evidence="2 3">5GH32-13</strain>
    </source>
</reference>
<accession>A0A3B7MFF8</accession>